<sequence>MADHSACFLKQHRPEIIQKTRNPIGLADALCAEDCVGNEMYEKIRKEKLEANQMREIYKCLTLTKHFERTYDWLKENEPDLLEELENKDPEAAAPQRKRSRSNTNQTVDETDNNHTGFPDLNVISTYAKLEKWVSEAKNSQKR</sequence>
<evidence type="ECO:0000259" key="2">
    <source>
        <dbReference type="Pfam" id="PF00619"/>
    </source>
</evidence>
<evidence type="ECO:0000256" key="1">
    <source>
        <dbReference type="SAM" id="MobiDB-lite"/>
    </source>
</evidence>
<feature type="domain" description="CARD" evidence="2">
    <location>
        <begin position="8"/>
        <end position="87"/>
    </location>
</feature>
<feature type="region of interest" description="Disordered" evidence="1">
    <location>
        <begin position="82"/>
        <end position="121"/>
    </location>
</feature>
<dbReference type="AlphaFoldDB" id="A0A7J5ZL71"/>
<dbReference type="Gene3D" id="1.10.533.10">
    <property type="entry name" value="Death Domain, Fas"/>
    <property type="match status" value="1"/>
</dbReference>
<proteinExistence type="predicted"/>
<dbReference type="InterPro" id="IPR001315">
    <property type="entry name" value="CARD"/>
</dbReference>
<dbReference type="Pfam" id="PF00619">
    <property type="entry name" value="CARD"/>
    <property type="match status" value="1"/>
</dbReference>
<dbReference type="GO" id="GO:0042981">
    <property type="term" value="P:regulation of apoptotic process"/>
    <property type="evidence" value="ECO:0007669"/>
    <property type="project" value="InterPro"/>
</dbReference>
<dbReference type="SUPFAM" id="SSF47986">
    <property type="entry name" value="DEATH domain"/>
    <property type="match status" value="1"/>
</dbReference>
<evidence type="ECO:0000313" key="3">
    <source>
        <dbReference type="EMBL" id="KAF4071173.1"/>
    </source>
</evidence>
<reference evidence="3 4" key="1">
    <citation type="submission" date="2020-02" db="EMBL/GenBank/DDBJ databases">
        <title>A chromosome-scale genome assembly of the black bullhead catfish (Ameiurus melas).</title>
        <authorList>
            <person name="Wen M."/>
            <person name="Zham M."/>
            <person name="Cabau C."/>
            <person name="Klopp C."/>
            <person name="Donnadieu C."/>
            <person name="Roques C."/>
            <person name="Bouchez O."/>
            <person name="Lampietro C."/>
            <person name="Jouanno E."/>
            <person name="Herpin A."/>
            <person name="Louis A."/>
            <person name="Berthelot C."/>
            <person name="Parey E."/>
            <person name="Roest-Crollius H."/>
            <person name="Braasch I."/>
            <person name="Postlethwait J."/>
            <person name="Robinson-Rechavi M."/>
            <person name="Echchiki A."/>
            <person name="Begum T."/>
            <person name="Montfort J."/>
            <person name="Schartl M."/>
            <person name="Bobe J."/>
            <person name="Guiguen Y."/>
        </authorList>
    </citation>
    <scope>NUCLEOTIDE SEQUENCE [LARGE SCALE GENOMIC DNA]</scope>
    <source>
        <strain evidence="3">M_S1</strain>
        <tissue evidence="3">Blood</tissue>
    </source>
</reference>
<organism evidence="3 4">
    <name type="scientific">Ameiurus melas</name>
    <name type="common">Black bullhead</name>
    <name type="synonym">Silurus melas</name>
    <dbReference type="NCBI Taxonomy" id="219545"/>
    <lineage>
        <taxon>Eukaryota</taxon>
        <taxon>Metazoa</taxon>
        <taxon>Chordata</taxon>
        <taxon>Craniata</taxon>
        <taxon>Vertebrata</taxon>
        <taxon>Euteleostomi</taxon>
        <taxon>Actinopterygii</taxon>
        <taxon>Neopterygii</taxon>
        <taxon>Teleostei</taxon>
        <taxon>Ostariophysi</taxon>
        <taxon>Siluriformes</taxon>
        <taxon>Ictaluridae</taxon>
        <taxon>Ameiurus</taxon>
    </lineage>
</organism>
<accession>A0A7J5ZL71</accession>
<protein>
    <recommendedName>
        <fullName evidence="2">CARD domain-containing protein</fullName>
    </recommendedName>
</protein>
<keyword evidence="4" id="KW-1185">Reference proteome</keyword>
<dbReference type="EMBL" id="JAAGNN010000028">
    <property type="protein sequence ID" value="KAF4071173.1"/>
    <property type="molecule type" value="Genomic_DNA"/>
</dbReference>
<gene>
    <name evidence="3" type="ORF">AMELA_G00281930</name>
</gene>
<dbReference type="InterPro" id="IPR011029">
    <property type="entry name" value="DEATH-like_dom_sf"/>
</dbReference>
<name>A0A7J5ZL71_AMEME</name>
<comment type="caution">
    <text evidence="3">The sequence shown here is derived from an EMBL/GenBank/DDBJ whole genome shotgun (WGS) entry which is preliminary data.</text>
</comment>
<dbReference type="Proteomes" id="UP000593565">
    <property type="component" value="Unassembled WGS sequence"/>
</dbReference>
<evidence type="ECO:0000313" key="4">
    <source>
        <dbReference type="Proteomes" id="UP000593565"/>
    </source>
</evidence>